<sequence>MISRRLGPGFDVQFEPALGIKRGIKPRAEALFFAPPCWALCALLRPDRPPSSRWLALPCPSRSLVPG</sequence>
<gene>
    <name evidence="1" type="ORF">XAC3562_210254</name>
</gene>
<keyword evidence="2" id="KW-1185">Reference proteome</keyword>
<proteinExistence type="predicted"/>
<dbReference type="AlphaFoldDB" id="A0A0U5FDE7"/>
<evidence type="ECO:0000313" key="2">
    <source>
        <dbReference type="Proteomes" id="UP000052230"/>
    </source>
</evidence>
<accession>A0A0U5FDE7</accession>
<protein>
    <submittedName>
        <fullName evidence="1">Uncharacterized protein</fullName>
    </submittedName>
</protein>
<comment type="caution">
    <text evidence="1">The sequence shown here is derived from an EMBL/GenBank/DDBJ whole genome shotgun (WGS) entry which is preliminary data.</text>
</comment>
<name>A0A0U5FDE7_XANCI</name>
<evidence type="ECO:0000313" key="1">
    <source>
        <dbReference type="EMBL" id="CEG15790.1"/>
    </source>
</evidence>
<dbReference type="EMBL" id="CCXZ01000113">
    <property type="protein sequence ID" value="CEG15790.1"/>
    <property type="molecule type" value="Genomic_DNA"/>
</dbReference>
<dbReference type="Proteomes" id="UP000052230">
    <property type="component" value="Unassembled WGS sequence"/>
</dbReference>
<organism evidence="1 2">
    <name type="scientific">Xanthomonas citri pv. citri</name>
    <dbReference type="NCBI Taxonomy" id="611301"/>
    <lineage>
        <taxon>Bacteria</taxon>
        <taxon>Pseudomonadati</taxon>
        <taxon>Pseudomonadota</taxon>
        <taxon>Gammaproteobacteria</taxon>
        <taxon>Lysobacterales</taxon>
        <taxon>Lysobacteraceae</taxon>
        <taxon>Xanthomonas</taxon>
    </lineage>
</organism>
<reference evidence="1 2" key="1">
    <citation type="submission" date="2014-09" db="EMBL/GenBank/DDBJ databases">
        <authorList>
            <person name="Regsiter A."/>
        </authorList>
    </citation>
    <scope>NUCLEOTIDE SEQUENCE [LARGE SCALE GENOMIC DNA]</scope>
</reference>